<evidence type="ECO:0000256" key="1">
    <source>
        <dbReference type="SAM" id="Phobius"/>
    </source>
</evidence>
<dbReference type="EMBL" id="JBHTKK010000037">
    <property type="protein sequence ID" value="MFD1068127.1"/>
    <property type="molecule type" value="Genomic_DNA"/>
</dbReference>
<keyword evidence="1" id="KW-1133">Transmembrane helix</keyword>
<proteinExistence type="predicted"/>
<comment type="caution">
    <text evidence="2">The sequence shown here is derived from an EMBL/GenBank/DDBJ whole genome shotgun (WGS) entry which is preliminary data.</text>
</comment>
<keyword evidence="3" id="KW-1185">Reference proteome</keyword>
<dbReference type="PANTHER" id="PTHR41307">
    <property type="entry name" value="MEMBRANE PROTEIN-RELATED"/>
    <property type="match status" value="1"/>
</dbReference>
<dbReference type="PANTHER" id="PTHR41307:SF1">
    <property type="entry name" value="MEMBRANE PROTEIN"/>
    <property type="match status" value="1"/>
</dbReference>
<feature type="transmembrane region" description="Helical" evidence="1">
    <location>
        <begin position="173"/>
        <end position="191"/>
    </location>
</feature>
<organism evidence="2 3">
    <name type="scientific">Oceanobacillus locisalsi</name>
    <dbReference type="NCBI Taxonomy" id="546107"/>
    <lineage>
        <taxon>Bacteria</taxon>
        <taxon>Bacillati</taxon>
        <taxon>Bacillota</taxon>
        <taxon>Bacilli</taxon>
        <taxon>Bacillales</taxon>
        <taxon>Bacillaceae</taxon>
        <taxon>Oceanobacillus</taxon>
    </lineage>
</organism>
<dbReference type="Gene3D" id="1.10.1900.10">
    <property type="entry name" value="c-terminal domain of poly(a) binding protein"/>
    <property type="match status" value="1"/>
</dbReference>
<sequence length="222" mass="25587">MNAKQMIEENNQKRKQLTEENEKYYSDLLLYLRTNWQVSEVHTEEILLELLDHLLEGQQDGKTANEIFGGDPKHYADQLIEQLPREKKRSWFAFMTNQFLVQIVVYILIIRGVVLLVLPLFTEVNDQINIFSMLITVICIGALIMGIARYIFKVIHQSVFKENHAEWKDSVKVGAAAAAGMGIIILLSVWMPEIGPSIHFSWWMSLLLGGGIWVISKMIKRK</sequence>
<protein>
    <submittedName>
        <fullName evidence="2">DUF1129 family protein</fullName>
    </submittedName>
</protein>
<feature type="transmembrane region" description="Helical" evidence="1">
    <location>
        <begin position="99"/>
        <end position="122"/>
    </location>
</feature>
<name>A0ABW3NK92_9BACI</name>
<reference evidence="3" key="1">
    <citation type="journal article" date="2019" name="Int. J. Syst. Evol. Microbiol.">
        <title>The Global Catalogue of Microorganisms (GCM) 10K type strain sequencing project: providing services to taxonomists for standard genome sequencing and annotation.</title>
        <authorList>
            <consortium name="The Broad Institute Genomics Platform"/>
            <consortium name="The Broad Institute Genome Sequencing Center for Infectious Disease"/>
            <person name="Wu L."/>
            <person name="Ma J."/>
        </authorList>
    </citation>
    <scope>NUCLEOTIDE SEQUENCE [LARGE SCALE GENOMIC DNA]</scope>
    <source>
        <strain evidence="3">CCUG 56608</strain>
    </source>
</reference>
<dbReference type="SUPFAM" id="SSF158560">
    <property type="entry name" value="BH3980-like"/>
    <property type="match status" value="1"/>
</dbReference>
<evidence type="ECO:0000313" key="3">
    <source>
        <dbReference type="Proteomes" id="UP001597041"/>
    </source>
</evidence>
<dbReference type="Pfam" id="PF06570">
    <property type="entry name" value="DUF1129"/>
    <property type="match status" value="1"/>
</dbReference>
<dbReference type="Proteomes" id="UP001597041">
    <property type="component" value="Unassembled WGS sequence"/>
</dbReference>
<gene>
    <name evidence="2" type="ORF">ACFQ19_19195</name>
</gene>
<keyword evidence="1" id="KW-0472">Membrane</keyword>
<feature type="transmembrane region" description="Helical" evidence="1">
    <location>
        <begin position="197"/>
        <end position="216"/>
    </location>
</feature>
<dbReference type="RefSeq" id="WP_379594345.1">
    <property type="nucleotide sequence ID" value="NZ_JBHTKK010000037.1"/>
</dbReference>
<dbReference type="InterPro" id="IPR009214">
    <property type="entry name" value="DUF1129"/>
</dbReference>
<keyword evidence="1" id="KW-0812">Transmembrane</keyword>
<feature type="transmembrane region" description="Helical" evidence="1">
    <location>
        <begin position="128"/>
        <end position="152"/>
    </location>
</feature>
<accession>A0ABW3NK92</accession>
<evidence type="ECO:0000313" key="2">
    <source>
        <dbReference type="EMBL" id="MFD1068127.1"/>
    </source>
</evidence>